<organism evidence="4">
    <name type="scientific">Gongylonema pulchrum</name>
    <dbReference type="NCBI Taxonomy" id="637853"/>
    <lineage>
        <taxon>Eukaryota</taxon>
        <taxon>Metazoa</taxon>
        <taxon>Ecdysozoa</taxon>
        <taxon>Nematoda</taxon>
        <taxon>Chromadorea</taxon>
        <taxon>Rhabditida</taxon>
        <taxon>Spirurina</taxon>
        <taxon>Spiruromorpha</taxon>
        <taxon>Spiruroidea</taxon>
        <taxon>Gongylonematidae</taxon>
        <taxon>Gongylonema</taxon>
    </lineage>
</organism>
<dbReference type="WBParaSite" id="GPUH_0002141201-mRNA-1">
    <property type="protein sequence ID" value="GPUH_0002141201-mRNA-1"/>
    <property type="gene ID" value="GPUH_0002141201"/>
</dbReference>
<reference evidence="4" key="1">
    <citation type="submission" date="2016-06" db="UniProtKB">
        <authorList>
            <consortium name="WormBaseParasite"/>
        </authorList>
    </citation>
    <scope>IDENTIFICATION</scope>
</reference>
<dbReference type="Proteomes" id="UP000271098">
    <property type="component" value="Unassembled WGS sequence"/>
</dbReference>
<reference evidence="2 3" key="2">
    <citation type="submission" date="2018-11" db="EMBL/GenBank/DDBJ databases">
        <authorList>
            <consortium name="Pathogen Informatics"/>
        </authorList>
    </citation>
    <scope>NUCLEOTIDE SEQUENCE [LARGE SCALE GENOMIC DNA]</scope>
</reference>
<evidence type="ECO:0000313" key="2">
    <source>
        <dbReference type="EMBL" id="VDN38135.1"/>
    </source>
</evidence>
<sequence length="93" mass="10355">MMMMIWSGNRKYLLTASTCMRDSSNPAPRGCHRCLLLDDGDSGAVGDDNDDDDNDDHNEQLSMISRSAADRSMRSHTKNAHARNILITELVTD</sequence>
<protein>
    <submittedName>
        <fullName evidence="4">Secreted protein</fullName>
    </submittedName>
</protein>
<evidence type="ECO:0000313" key="3">
    <source>
        <dbReference type="Proteomes" id="UP000271098"/>
    </source>
</evidence>
<feature type="region of interest" description="Disordered" evidence="1">
    <location>
        <begin position="42"/>
        <end position="79"/>
    </location>
</feature>
<dbReference type="AlphaFoldDB" id="A0A183EK95"/>
<dbReference type="EMBL" id="UYRT01092471">
    <property type="protein sequence ID" value="VDN38135.1"/>
    <property type="molecule type" value="Genomic_DNA"/>
</dbReference>
<keyword evidence="3" id="KW-1185">Reference proteome</keyword>
<accession>A0A183EK95</accession>
<name>A0A183EK95_9BILA</name>
<evidence type="ECO:0000256" key="1">
    <source>
        <dbReference type="SAM" id="MobiDB-lite"/>
    </source>
</evidence>
<feature type="compositionally biased region" description="Acidic residues" evidence="1">
    <location>
        <begin position="47"/>
        <end position="56"/>
    </location>
</feature>
<evidence type="ECO:0000313" key="4">
    <source>
        <dbReference type="WBParaSite" id="GPUH_0002141201-mRNA-1"/>
    </source>
</evidence>
<gene>
    <name evidence="2" type="ORF">GPUH_LOCUS21387</name>
</gene>
<proteinExistence type="predicted"/>